<evidence type="ECO:0000313" key="2">
    <source>
        <dbReference type="Proteomes" id="UP001153076"/>
    </source>
</evidence>
<gene>
    <name evidence="1" type="ORF">Cgig2_015730</name>
</gene>
<proteinExistence type="predicted"/>
<sequence length="227" mass="25995">MLARLEPKPECNVEFGSWMLVKKPPRRRSAKTEVNVINASSRPRMEGQPNGARNVTRVPSINDRMESPFTWARGKCLVRKPDFIGRSALPVGVSCFRVRRGLDTDLRTVVCHNVEETSLHLLRDCIFARNIWEKIVEGVLKTNFVSTNLNDWMSINVGSGMSHGAIKWSTIFTVTIWRVWRWRNALVFNDDGWVPLDHLLSFKEGVIKCIRPFLILLILIAKLVISK</sequence>
<dbReference type="EMBL" id="JAKOGI010001383">
    <property type="protein sequence ID" value="KAJ8425912.1"/>
    <property type="molecule type" value="Genomic_DNA"/>
</dbReference>
<evidence type="ECO:0008006" key="3">
    <source>
        <dbReference type="Google" id="ProtNLM"/>
    </source>
</evidence>
<comment type="caution">
    <text evidence="1">The sequence shown here is derived from an EMBL/GenBank/DDBJ whole genome shotgun (WGS) entry which is preliminary data.</text>
</comment>
<dbReference type="Proteomes" id="UP001153076">
    <property type="component" value="Unassembled WGS sequence"/>
</dbReference>
<evidence type="ECO:0000313" key="1">
    <source>
        <dbReference type="EMBL" id="KAJ8425912.1"/>
    </source>
</evidence>
<protein>
    <recommendedName>
        <fullName evidence="3">Reverse transcriptase zinc-binding domain-containing protein</fullName>
    </recommendedName>
</protein>
<accession>A0A9Q1JHU3</accession>
<dbReference type="AlphaFoldDB" id="A0A9Q1JHU3"/>
<organism evidence="1 2">
    <name type="scientific">Carnegiea gigantea</name>
    <dbReference type="NCBI Taxonomy" id="171969"/>
    <lineage>
        <taxon>Eukaryota</taxon>
        <taxon>Viridiplantae</taxon>
        <taxon>Streptophyta</taxon>
        <taxon>Embryophyta</taxon>
        <taxon>Tracheophyta</taxon>
        <taxon>Spermatophyta</taxon>
        <taxon>Magnoliopsida</taxon>
        <taxon>eudicotyledons</taxon>
        <taxon>Gunneridae</taxon>
        <taxon>Pentapetalae</taxon>
        <taxon>Caryophyllales</taxon>
        <taxon>Cactineae</taxon>
        <taxon>Cactaceae</taxon>
        <taxon>Cactoideae</taxon>
        <taxon>Echinocereeae</taxon>
        <taxon>Carnegiea</taxon>
    </lineage>
</organism>
<keyword evidence="2" id="KW-1185">Reference proteome</keyword>
<dbReference type="OrthoDB" id="1751404at2759"/>
<reference evidence="1" key="1">
    <citation type="submission" date="2022-04" db="EMBL/GenBank/DDBJ databases">
        <title>Carnegiea gigantea Genome sequencing and assembly v2.</title>
        <authorList>
            <person name="Copetti D."/>
            <person name="Sanderson M.J."/>
            <person name="Burquez A."/>
            <person name="Wojciechowski M.F."/>
        </authorList>
    </citation>
    <scope>NUCLEOTIDE SEQUENCE</scope>
    <source>
        <strain evidence="1">SGP5-SGP5p</strain>
        <tissue evidence="1">Aerial part</tissue>
    </source>
</reference>
<name>A0A9Q1JHU3_9CARY</name>